<dbReference type="FunFam" id="1.20.1720.10:FF:000005">
    <property type="entry name" value="Bcr/CflA family efflux transporter"/>
    <property type="match status" value="1"/>
</dbReference>
<evidence type="ECO:0000256" key="7">
    <source>
        <dbReference type="ARBA" id="ARBA00023136"/>
    </source>
</evidence>
<dbReference type="PANTHER" id="PTHR23502">
    <property type="entry name" value="MAJOR FACILITATOR SUPERFAMILY"/>
    <property type="match status" value="1"/>
</dbReference>
<evidence type="ECO:0000256" key="2">
    <source>
        <dbReference type="ARBA" id="ARBA00006236"/>
    </source>
</evidence>
<reference evidence="10 11" key="1">
    <citation type="submission" date="2019-09" db="EMBL/GenBank/DDBJ databases">
        <title>Genome sequence and assembly of Adhaeribacter sp.</title>
        <authorList>
            <person name="Chhetri G."/>
        </authorList>
    </citation>
    <scope>NUCLEOTIDE SEQUENCE [LARGE SCALE GENOMIC DNA]</scope>
    <source>
        <strain evidence="10 11">DK36</strain>
    </source>
</reference>
<dbReference type="RefSeq" id="WP_150087117.1">
    <property type="nucleotide sequence ID" value="NZ_VWSF01000002.1"/>
</dbReference>
<dbReference type="CDD" id="cd17320">
    <property type="entry name" value="MFS_MdfA_MDR_like"/>
    <property type="match status" value="1"/>
</dbReference>
<feature type="transmembrane region" description="Helical" evidence="8">
    <location>
        <begin position="213"/>
        <end position="231"/>
    </location>
</feature>
<evidence type="ECO:0000256" key="5">
    <source>
        <dbReference type="ARBA" id="ARBA00022692"/>
    </source>
</evidence>
<evidence type="ECO:0000259" key="9">
    <source>
        <dbReference type="PROSITE" id="PS50850"/>
    </source>
</evidence>
<dbReference type="InterPro" id="IPR020846">
    <property type="entry name" value="MFS_dom"/>
</dbReference>
<keyword evidence="5 8" id="KW-0812">Transmembrane</keyword>
<feature type="domain" description="Major facilitator superfamily (MFS) profile" evidence="9">
    <location>
        <begin position="9"/>
        <end position="393"/>
    </location>
</feature>
<feature type="transmembrane region" description="Helical" evidence="8">
    <location>
        <begin position="45"/>
        <end position="64"/>
    </location>
</feature>
<dbReference type="InterPro" id="IPR004812">
    <property type="entry name" value="Efflux_drug-R_Bcr/CmlA"/>
</dbReference>
<gene>
    <name evidence="10" type="ORF">F0145_04565</name>
</gene>
<feature type="transmembrane region" description="Helical" evidence="8">
    <location>
        <begin position="76"/>
        <end position="94"/>
    </location>
</feature>
<dbReference type="GO" id="GO:0015385">
    <property type="term" value="F:sodium:proton antiporter activity"/>
    <property type="evidence" value="ECO:0007669"/>
    <property type="project" value="TreeGrafter"/>
</dbReference>
<dbReference type="Gene3D" id="1.20.1720.10">
    <property type="entry name" value="Multidrug resistance protein D"/>
    <property type="match status" value="1"/>
</dbReference>
<dbReference type="AlphaFoldDB" id="A0A5M6DRH8"/>
<protein>
    <submittedName>
        <fullName evidence="10">Multidrug effflux MFS transporter</fullName>
    </submittedName>
</protein>
<dbReference type="PROSITE" id="PS50850">
    <property type="entry name" value="MFS"/>
    <property type="match status" value="1"/>
</dbReference>
<organism evidence="10 11">
    <name type="scientific">Adhaeribacter rhizoryzae</name>
    <dbReference type="NCBI Taxonomy" id="2607907"/>
    <lineage>
        <taxon>Bacteria</taxon>
        <taxon>Pseudomonadati</taxon>
        <taxon>Bacteroidota</taxon>
        <taxon>Cytophagia</taxon>
        <taxon>Cytophagales</taxon>
        <taxon>Hymenobacteraceae</taxon>
        <taxon>Adhaeribacter</taxon>
    </lineage>
</organism>
<dbReference type="NCBIfam" id="TIGR00710">
    <property type="entry name" value="efflux_Bcr_CflA"/>
    <property type="match status" value="1"/>
</dbReference>
<feature type="transmembrane region" description="Helical" evidence="8">
    <location>
        <begin position="282"/>
        <end position="303"/>
    </location>
</feature>
<evidence type="ECO:0000256" key="8">
    <source>
        <dbReference type="SAM" id="Phobius"/>
    </source>
</evidence>
<keyword evidence="11" id="KW-1185">Reference proteome</keyword>
<comment type="caution">
    <text evidence="10">The sequence shown here is derived from an EMBL/GenBank/DDBJ whole genome shotgun (WGS) entry which is preliminary data.</text>
</comment>
<proteinExistence type="inferred from homology"/>
<evidence type="ECO:0000256" key="4">
    <source>
        <dbReference type="ARBA" id="ARBA00022475"/>
    </source>
</evidence>
<keyword evidence="7 8" id="KW-0472">Membrane</keyword>
<comment type="similarity">
    <text evidence="2">Belongs to the major facilitator superfamily. Bcr/CmlA family.</text>
</comment>
<dbReference type="EMBL" id="VWSF01000002">
    <property type="protein sequence ID" value="KAA5548790.1"/>
    <property type="molecule type" value="Genomic_DNA"/>
</dbReference>
<feature type="transmembrane region" description="Helical" evidence="8">
    <location>
        <begin position="161"/>
        <end position="183"/>
    </location>
</feature>
<dbReference type="GO" id="GO:1990961">
    <property type="term" value="P:xenobiotic detoxification by transmembrane export across the plasma membrane"/>
    <property type="evidence" value="ECO:0007669"/>
    <property type="project" value="InterPro"/>
</dbReference>
<dbReference type="GO" id="GO:0042910">
    <property type="term" value="F:xenobiotic transmembrane transporter activity"/>
    <property type="evidence" value="ECO:0007669"/>
    <property type="project" value="InterPro"/>
</dbReference>
<dbReference type="InterPro" id="IPR036259">
    <property type="entry name" value="MFS_trans_sf"/>
</dbReference>
<feature type="transmembrane region" description="Helical" evidence="8">
    <location>
        <begin position="100"/>
        <end position="121"/>
    </location>
</feature>
<evidence type="ECO:0000313" key="11">
    <source>
        <dbReference type="Proteomes" id="UP000323426"/>
    </source>
</evidence>
<sequence>MNRKQHIIIILILGALSTISPFSIDMYLPGFPAIAADLNTTIDQVQLSLTSYLIGIAAGQLLYGPLLDRFGRKRPLYAGMALYILSSLGCALTTSAETLILMRFLQAIGGCAGMVAAMALVRDLFPVTETAKVLSLLTLVIAVSPMIAPTLGAYVTATAGWHYVFIILAVIAALIVVGIYTALPNGVQPDTSLSLRPKAVLTNFYSVIKNPQFLTYTLAGGIGSAAPFAYIAGSPDVFLNIYKVSEQEYGWIFAFLAAAMIGSTQVNTLLLRRFTSEQLIKVALTGQTIIGTLLVIGTIGGWYQQYSLILLLFLFLCGQGLNVPNASALSLAPFAKQAGSASALMGSTRMGMGALASATVSFLHNGTTLPMVGVMAFCVIAGLIILLIGLKLSAAAPEIVAQIGPPEIKEATALGEVKL</sequence>
<evidence type="ECO:0000313" key="10">
    <source>
        <dbReference type="EMBL" id="KAA5548790.1"/>
    </source>
</evidence>
<dbReference type="PANTHER" id="PTHR23502:SF132">
    <property type="entry name" value="POLYAMINE TRANSPORTER 2-RELATED"/>
    <property type="match status" value="1"/>
</dbReference>
<keyword evidence="3" id="KW-0813">Transport</keyword>
<dbReference type="InterPro" id="IPR011701">
    <property type="entry name" value="MFS"/>
</dbReference>
<dbReference type="SUPFAM" id="SSF103473">
    <property type="entry name" value="MFS general substrate transporter"/>
    <property type="match status" value="1"/>
</dbReference>
<feature type="transmembrane region" description="Helical" evidence="8">
    <location>
        <begin position="369"/>
        <end position="390"/>
    </location>
</feature>
<evidence type="ECO:0000256" key="6">
    <source>
        <dbReference type="ARBA" id="ARBA00022989"/>
    </source>
</evidence>
<dbReference type="Proteomes" id="UP000323426">
    <property type="component" value="Unassembled WGS sequence"/>
</dbReference>
<feature type="transmembrane region" description="Helical" evidence="8">
    <location>
        <begin position="133"/>
        <end position="155"/>
    </location>
</feature>
<keyword evidence="4" id="KW-1003">Cell membrane</keyword>
<evidence type="ECO:0000256" key="1">
    <source>
        <dbReference type="ARBA" id="ARBA00004651"/>
    </source>
</evidence>
<evidence type="ECO:0000256" key="3">
    <source>
        <dbReference type="ARBA" id="ARBA00022448"/>
    </source>
</evidence>
<comment type="subcellular location">
    <subcellularLocation>
        <location evidence="1">Cell membrane</location>
        <topology evidence="1">Multi-pass membrane protein</topology>
    </subcellularLocation>
</comment>
<name>A0A5M6DRH8_9BACT</name>
<dbReference type="Pfam" id="PF07690">
    <property type="entry name" value="MFS_1"/>
    <property type="match status" value="1"/>
</dbReference>
<keyword evidence="6 8" id="KW-1133">Transmembrane helix</keyword>
<dbReference type="GO" id="GO:0005886">
    <property type="term" value="C:plasma membrane"/>
    <property type="evidence" value="ECO:0007669"/>
    <property type="project" value="UniProtKB-SubCell"/>
</dbReference>
<accession>A0A5M6DRH8</accession>
<feature type="transmembrane region" description="Helical" evidence="8">
    <location>
        <begin position="251"/>
        <end position="270"/>
    </location>
</feature>